<feature type="compositionally biased region" description="Basic and acidic residues" evidence="2">
    <location>
        <begin position="169"/>
        <end position="180"/>
    </location>
</feature>
<dbReference type="AlphaFoldDB" id="A0A6C0EZ66"/>
<dbReference type="EMBL" id="MN739000">
    <property type="protein sequence ID" value="QHT34457.1"/>
    <property type="molecule type" value="Genomic_DNA"/>
</dbReference>
<feature type="coiled-coil region" evidence="1">
    <location>
        <begin position="692"/>
        <end position="719"/>
    </location>
</feature>
<organism evidence="3">
    <name type="scientific">viral metagenome</name>
    <dbReference type="NCBI Taxonomy" id="1070528"/>
    <lineage>
        <taxon>unclassified sequences</taxon>
        <taxon>metagenomes</taxon>
        <taxon>organismal metagenomes</taxon>
    </lineage>
</organism>
<name>A0A6C0EZ66_9ZZZZ</name>
<protein>
    <submittedName>
        <fullName evidence="3">Uncharacterized protein</fullName>
    </submittedName>
</protein>
<dbReference type="Gene3D" id="3.40.50.300">
    <property type="entry name" value="P-loop containing nucleotide triphosphate hydrolases"/>
    <property type="match status" value="1"/>
</dbReference>
<feature type="region of interest" description="Disordered" evidence="2">
    <location>
        <begin position="667"/>
        <end position="686"/>
    </location>
</feature>
<feature type="compositionally biased region" description="Acidic residues" evidence="2">
    <location>
        <begin position="183"/>
        <end position="193"/>
    </location>
</feature>
<evidence type="ECO:0000313" key="3">
    <source>
        <dbReference type="EMBL" id="QHT34457.1"/>
    </source>
</evidence>
<keyword evidence="1" id="KW-0175">Coiled coil</keyword>
<reference evidence="3" key="1">
    <citation type="journal article" date="2020" name="Nature">
        <title>Giant virus diversity and host interactions through global metagenomics.</title>
        <authorList>
            <person name="Schulz F."/>
            <person name="Roux S."/>
            <person name="Paez-Espino D."/>
            <person name="Jungbluth S."/>
            <person name="Walsh D.A."/>
            <person name="Denef V.J."/>
            <person name="McMahon K.D."/>
            <person name="Konstantinidis K.T."/>
            <person name="Eloe-Fadrosh E.A."/>
            <person name="Kyrpides N.C."/>
            <person name="Woyke T."/>
        </authorList>
    </citation>
    <scope>NUCLEOTIDE SEQUENCE</scope>
    <source>
        <strain evidence="3">GVMAG-M-3300009163-63</strain>
    </source>
</reference>
<evidence type="ECO:0000256" key="1">
    <source>
        <dbReference type="SAM" id="Coils"/>
    </source>
</evidence>
<sequence>MQPQNQNQTFSQGKLTKSEWNNMEIPVSSDELTIIKLIKDSYHDVQKKYNKNISMIGVLKTSSYEEMHSHLYKKYFEEIVNEMIKKHNIEPVSAVSVSVCHSATTTDTVKNKHVKQGQGQGSIKKIDAIRIENNKDGINVKTVYEFTILRICKLLLDKKAIWNKYKQEKGDKSDKSDKSESGNSDDDESDDDDGNDIASCSWMSYHYALMVNLKNHIDHVNTHVVAFVKHLLELCEDDLDVFHFIKYSEYYIEKNHLCTKYQDVGLYEHQKQIFTYCKVPNPKLILYIAPTGTGKTLTPIGLSEKHKIIFVCAARHVGLALAKSAISIQKRIAFAFGCRSVDDIRLHYFAVKEATRDWKTGGIRKVDNSVGDNVEIIISDIQSYLHAMFYMNAFNKPEDIILFWDEPTITMDNQSHEYHELIHKNWKQNIIPNIILSSATLPHERELQTTIADFKTRFVNGDVFSIVSHDCCKSIPIVNKGGCVQLPHTLFSEYSDVLSSVAHCEKNKTLLRYFGINKISEFVSFVNKNELYSNSRYSISRYFSSFNEITLISIKIYYLILLKNIKQDPAVWKQIYEHFHSGEGADNLYESTGYVTTSDAHTLTDGPTIFLTNDVEKIASFCLQTAQIPAQLIDDIMGTIQHNNKLCEQIECVEKRMEDLLNDAEKKTAGAAGGGDGASKKTEKKSTKFFDKKMDAGEIKELNNKLQALNEQVKRAALNDLFVPNRPAHLKRWHDDATATGSQNKNNKPWSCDIQDTYVEKIMLLAIESHWKILLLMGIGAITDHKNAKYNEIIKELAQEQKLFLIIASSDYIYGTNYQFCHGYISRDLHDMTQEKTIQAMGRVGRNSIQQDYTIRFRDDDLIKRLFLPSTNKLEADNMNKLFSSA</sequence>
<feature type="region of interest" description="Disordered" evidence="2">
    <location>
        <begin position="169"/>
        <end position="193"/>
    </location>
</feature>
<dbReference type="InterPro" id="IPR027417">
    <property type="entry name" value="P-loop_NTPase"/>
</dbReference>
<dbReference type="SUPFAM" id="SSF52540">
    <property type="entry name" value="P-loop containing nucleoside triphosphate hydrolases"/>
    <property type="match status" value="1"/>
</dbReference>
<proteinExistence type="predicted"/>
<accession>A0A6C0EZ66</accession>
<evidence type="ECO:0000256" key="2">
    <source>
        <dbReference type="SAM" id="MobiDB-lite"/>
    </source>
</evidence>